<dbReference type="GO" id="GO:0004065">
    <property type="term" value="F:arylsulfatase activity"/>
    <property type="evidence" value="ECO:0007669"/>
    <property type="project" value="TreeGrafter"/>
</dbReference>
<dbReference type="SUPFAM" id="SSF53649">
    <property type="entry name" value="Alkaline phosphatase-like"/>
    <property type="match status" value="1"/>
</dbReference>
<accession>A0A6C2UEJ4</accession>
<dbReference type="Pfam" id="PF00884">
    <property type="entry name" value="Sulfatase"/>
    <property type="match status" value="1"/>
</dbReference>
<dbReference type="InterPro" id="IPR017850">
    <property type="entry name" value="Alkaline_phosphatase_core_sf"/>
</dbReference>
<dbReference type="EMBL" id="CAAHFH010000001">
    <property type="protein sequence ID" value="VGO18293.1"/>
    <property type="molecule type" value="Genomic_DNA"/>
</dbReference>
<feature type="signal peptide" evidence="3">
    <location>
        <begin position="1"/>
        <end position="21"/>
    </location>
</feature>
<keyword evidence="2" id="KW-0378">Hydrolase</keyword>
<dbReference type="PANTHER" id="PTHR42693">
    <property type="entry name" value="ARYLSULFATASE FAMILY MEMBER"/>
    <property type="match status" value="1"/>
</dbReference>
<name>A0A6C2UEJ4_9BACT</name>
<dbReference type="Gene3D" id="3.40.720.10">
    <property type="entry name" value="Alkaline Phosphatase, subunit A"/>
    <property type="match status" value="1"/>
</dbReference>
<dbReference type="InterPro" id="IPR050738">
    <property type="entry name" value="Sulfatase"/>
</dbReference>
<organism evidence="5 6">
    <name type="scientific">Pontiella sulfatireligans</name>
    <dbReference type="NCBI Taxonomy" id="2750658"/>
    <lineage>
        <taxon>Bacteria</taxon>
        <taxon>Pseudomonadati</taxon>
        <taxon>Kiritimatiellota</taxon>
        <taxon>Kiritimatiellia</taxon>
        <taxon>Kiritimatiellales</taxon>
        <taxon>Pontiellaceae</taxon>
        <taxon>Pontiella</taxon>
    </lineage>
</organism>
<sequence length="508" mass="57313">MKNKQWMSVLLGLTLGGFNFAAEAQTRPNIIFLMTDDQSIHSMGCYGNGDVQTPNLDRLATDGMIFDRHYATTAICMGSRATVMTGLLEYRSGTNFMHGHMQKSTWQKSYPVLLRQAGYRTAFAGKFGFDIQEVPGTKTLPVPSHDFDVWKGGEGQTSYSTKKNESMKEYADEYPHCTLSYGAFGRDFIKESAQTGQPFCLSISFKAPHLPRNADNRFNKLYKDKIFTKPDNFGRENGLHFAKQSHKTRGYNAFEDRDYDKDYNRVIAQYYRQVYGVDVAVGMIRDALKEAGIDQNTVILYTSDNGYFCGAHGFGLKALPYEEASRVPMIIYDPRHSNSGKGLRSATLTGNVDIAPTLLDLAGCSIPEGLDGRSMLSVYEKPTATIHESLPLINVWGVSASHALTVVTKDHKYINWSYAGENYEVTEELYDLNRDSLELVNMAQHPEAKETLKKMQKLYDGHVAHWGQQAVDYNSYQQFGMLFDRTKTWAEKEPFVVELDRASHQSVK</sequence>
<evidence type="ECO:0000256" key="3">
    <source>
        <dbReference type="SAM" id="SignalP"/>
    </source>
</evidence>
<dbReference type="RefSeq" id="WP_222846131.1">
    <property type="nucleotide sequence ID" value="NZ_CAAHFH010000001.1"/>
</dbReference>
<comment type="similarity">
    <text evidence="1">Belongs to the sulfatase family.</text>
</comment>
<dbReference type="InterPro" id="IPR000917">
    <property type="entry name" value="Sulfatase_N"/>
</dbReference>
<dbReference type="CDD" id="cd16031">
    <property type="entry name" value="G6S_like"/>
    <property type="match status" value="1"/>
</dbReference>
<dbReference type="PANTHER" id="PTHR42693:SF53">
    <property type="entry name" value="ENDO-4-O-SULFATASE"/>
    <property type="match status" value="1"/>
</dbReference>
<evidence type="ECO:0000313" key="5">
    <source>
        <dbReference type="EMBL" id="VGO18293.1"/>
    </source>
</evidence>
<proteinExistence type="inferred from homology"/>
<keyword evidence="3" id="KW-0732">Signal</keyword>
<feature type="domain" description="Sulfatase N-terminal" evidence="4">
    <location>
        <begin position="28"/>
        <end position="363"/>
    </location>
</feature>
<evidence type="ECO:0000256" key="2">
    <source>
        <dbReference type="ARBA" id="ARBA00022801"/>
    </source>
</evidence>
<dbReference type="AlphaFoldDB" id="A0A6C2UEJ4"/>
<keyword evidence="6" id="KW-1185">Reference proteome</keyword>
<gene>
    <name evidence="5" type="ORF">SCARR_00345</name>
</gene>
<evidence type="ECO:0000256" key="1">
    <source>
        <dbReference type="ARBA" id="ARBA00008779"/>
    </source>
</evidence>
<dbReference type="Proteomes" id="UP000346198">
    <property type="component" value="Unassembled WGS sequence"/>
</dbReference>
<evidence type="ECO:0000259" key="4">
    <source>
        <dbReference type="Pfam" id="PF00884"/>
    </source>
</evidence>
<evidence type="ECO:0000313" key="6">
    <source>
        <dbReference type="Proteomes" id="UP000346198"/>
    </source>
</evidence>
<reference evidence="5 6" key="1">
    <citation type="submission" date="2019-04" db="EMBL/GenBank/DDBJ databases">
        <authorList>
            <person name="Van Vliet M D."/>
        </authorList>
    </citation>
    <scope>NUCLEOTIDE SEQUENCE [LARGE SCALE GENOMIC DNA]</scope>
    <source>
        <strain evidence="5 6">F21</strain>
    </source>
</reference>
<feature type="chain" id="PRO_5028832392" evidence="3">
    <location>
        <begin position="22"/>
        <end position="508"/>
    </location>
</feature>
<protein>
    <submittedName>
        <fullName evidence="5">Arylsulfatase</fullName>
    </submittedName>
</protein>